<evidence type="ECO:0000256" key="3">
    <source>
        <dbReference type="SAM" id="Phobius"/>
    </source>
</evidence>
<feature type="domain" description="HTH araC/xylS-type" evidence="4">
    <location>
        <begin position="283"/>
        <end position="392"/>
    </location>
</feature>
<feature type="compositionally biased region" description="Polar residues" evidence="2">
    <location>
        <begin position="265"/>
        <end position="275"/>
    </location>
</feature>
<feature type="transmembrane region" description="Helical" evidence="3">
    <location>
        <begin position="204"/>
        <end position="222"/>
    </location>
</feature>
<dbReference type="PANTHER" id="PTHR43280">
    <property type="entry name" value="ARAC-FAMILY TRANSCRIPTIONAL REGULATOR"/>
    <property type="match status" value="1"/>
</dbReference>
<feature type="transmembrane region" description="Helical" evidence="3">
    <location>
        <begin position="179"/>
        <end position="198"/>
    </location>
</feature>
<feature type="compositionally biased region" description="Acidic residues" evidence="2">
    <location>
        <begin position="234"/>
        <end position="263"/>
    </location>
</feature>
<proteinExistence type="predicted"/>
<reference evidence="5" key="1">
    <citation type="submission" date="2019-04" db="EMBL/GenBank/DDBJ databases">
        <title>Evolution of Biomass-Degrading Anaerobic Consortia Revealed by Metagenomics.</title>
        <authorList>
            <person name="Peng X."/>
        </authorList>
    </citation>
    <scope>NUCLEOTIDE SEQUENCE</scope>
    <source>
        <strain evidence="5">SIG141</strain>
    </source>
</reference>
<keyword evidence="3" id="KW-1133">Transmembrane helix</keyword>
<dbReference type="PROSITE" id="PS01124">
    <property type="entry name" value="HTH_ARAC_FAMILY_2"/>
    <property type="match status" value="1"/>
</dbReference>
<dbReference type="GO" id="GO:0003700">
    <property type="term" value="F:DNA-binding transcription factor activity"/>
    <property type="evidence" value="ECO:0007669"/>
    <property type="project" value="InterPro"/>
</dbReference>
<evidence type="ECO:0000313" key="5">
    <source>
        <dbReference type="EMBL" id="MBE6266282.1"/>
    </source>
</evidence>
<organism evidence="5 6">
    <name type="scientific">Xylanibacter ruminicola</name>
    <name type="common">Prevotella ruminicola</name>
    <dbReference type="NCBI Taxonomy" id="839"/>
    <lineage>
        <taxon>Bacteria</taxon>
        <taxon>Pseudomonadati</taxon>
        <taxon>Bacteroidota</taxon>
        <taxon>Bacteroidia</taxon>
        <taxon>Bacteroidales</taxon>
        <taxon>Prevotellaceae</taxon>
        <taxon>Xylanibacter</taxon>
    </lineage>
</organism>
<feature type="transmembrane region" description="Helical" evidence="3">
    <location>
        <begin position="112"/>
        <end position="131"/>
    </location>
</feature>
<dbReference type="PANTHER" id="PTHR43280:SF2">
    <property type="entry name" value="HTH-TYPE TRANSCRIPTIONAL REGULATOR EXSA"/>
    <property type="match status" value="1"/>
</dbReference>
<comment type="caution">
    <text evidence="5">The sequence shown here is derived from an EMBL/GenBank/DDBJ whole genome shotgun (WGS) entry which is preliminary data.</text>
</comment>
<feature type="transmembrane region" description="Helical" evidence="3">
    <location>
        <begin position="54"/>
        <end position="74"/>
    </location>
</feature>
<dbReference type="AlphaFoldDB" id="A0A928GGR3"/>
<evidence type="ECO:0000256" key="2">
    <source>
        <dbReference type="SAM" id="MobiDB-lite"/>
    </source>
</evidence>
<dbReference type="Pfam" id="PF12833">
    <property type="entry name" value="HTH_18"/>
    <property type="match status" value="1"/>
</dbReference>
<gene>
    <name evidence="5" type="ORF">E7102_07425</name>
</gene>
<feature type="region of interest" description="Disordered" evidence="2">
    <location>
        <begin position="233"/>
        <end position="275"/>
    </location>
</feature>
<name>A0A928GGR3_XYLRU</name>
<feature type="transmembrane region" description="Helical" evidence="3">
    <location>
        <begin position="137"/>
        <end position="158"/>
    </location>
</feature>
<dbReference type="EMBL" id="SUYD01000008">
    <property type="protein sequence ID" value="MBE6266282.1"/>
    <property type="molecule type" value="Genomic_DNA"/>
</dbReference>
<dbReference type="Gene3D" id="1.10.10.60">
    <property type="entry name" value="Homeodomain-like"/>
    <property type="match status" value="2"/>
</dbReference>
<sequence length="393" mass="44837">MPIEHISAEVILFFIIYGVTGVIPLIAAVYLLLRRGNAFAPGVEPPVRLRRWAASFFVVSSLGHVWWYLFYLYSGDVNSAAYVLVAVLDCVELLITMAGTLLAMLQDRRRPVWPALVALVPLLAFGGIQLFHPNQYFMQITIAYILSIYVLFSVYMVFAVRRYGRWLNDNYADLENKRVWLSQVVSLACLFLLIIYALVDTDMILLYVLHLVEIILFALLLWRVETLPLLAEPSTDDDCGESSLESIEEAPTEPEPSDPELATEADSSNLSPLASQKGSLDLSQIEQLLAEHCVDTKLYLQHDLTLQQLAQTIGINRFYLSQYFSRQSITYNTYINNLRINYFISRYQEVVKTQRAFTVQQLASESGYRSYSTFSLAFKQRMGQTVSTWMHDN</sequence>
<evidence type="ECO:0000259" key="4">
    <source>
        <dbReference type="PROSITE" id="PS01124"/>
    </source>
</evidence>
<keyword evidence="3" id="KW-0812">Transmembrane</keyword>
<evidence type="ECO:0000256" key="1">
    <source>
        <dbReference type="ARBA" id="ARBA00023125"/>
    </source>
</evidence>
<protein>
    <submittedName>
        <fullName evidence="5">Helix-turn-helix transcriptional regulator</fullName>
    </submittedName>
</protein>
<dbReference type="InterPro" id="IPR018060">
    <property type="entry name" value="HTH_AraC"/>
</dbReference>
<dbReference type="GO" id="GO:0043565">
    <property type="term" value="F:sequence-specific DNA binding"/>
    <property type="evidence" value="ECO:0007669"/>
    <property type="project" value="InterPro"/>
</dbReference>
<evidence type="ECO:0000313" key="6">
    <source>
        <dbReference type="Proteomes" id="UP000763088"/>
    </source>
</evidence>
<keyword evidence="3" id="KW-0472">Membrane</keyword>
<dbReference type="Proteomes" id="UP000763088">
    <property type="component" value="Unassembled WGS sequence"/>
</dbReference>
<keyword evidence="1" id="KW-0238">DNA-binding</keyword>
<feature type="transmembrane region" description="Helical" evidence="3">
    <location>
        <begin position="80"/>
        <end position="105"/>
    </location>
</feature>
<dbReference type="SMART" id="SM00342">
    <property type="entry name" value="HTH_ARAC"/>
    <property type="match status" value="1"/>
</dbReference>
<feature type="transmembrane region" description="Helical" evidence="3">
    <location>
        <begin position="12"/>
        <end position="33"/>
    </location>
</feature>
<accession>A0A928GGR3</accession>